<dbReference type="EMBL" id="JBCPYA010000033">
    <property type="protein sequence ID" value="MEN2475798.1"/>
    <property type="molecule type" value="Genomic_DNA"/>
</dbReference>
<dbReference type="RefSeq" id="WP_343495611.1">
    <property type="nucleotide sequence ID" value="NZ_JBCPYA010000033.1"/>
</dbReference>
<evidence type="ECO:0000259" key="1">
    <source>
        <dbReference type="SMART" id="SM00528"/>
    </source>
</evidence>
<sequence length="100" mass="11539">MERYLDLIKQQRELQQKVLAAREREVGEAISMIIKTMVTYEIGISEIRKALAKANNFQSRLKHSPKYIDPATGRTWSGSGRTPKWLIGKNFDDYLLSQDP</sequence>
<dbReference type="SMART" id="SM00528">
    <property type="entry name" value="HNS"/>
    <property type="match status" value="1"/>
</dbReference>
<feature type="domain" description="DNA-binding protein H-NS-like C-terminal" evidence="1">
    <location>
        <begin position="57"/>
        <end position="96"/>
    </location>
</feature>
<proteinExistence type="predicted"/>
<evidence type="ECO:0000313" key="2">
    <source>
        <dbReference type="EMBL" id="MEN2475798.1"/>
    </source>
</evidence>
<protein>
    <submittedName>
        <fullName evidence="2">H-NS histone family protein</fullName>
    </submittedName>
</protein>
<evidence type="ECO:0000313" key="3">
    <source>
        <dbReference type="Proteomes" id="UP001466933"/>
    </source>
</evidence>
<dbReference type="Proteomes" id="UP001466933">
    <property type="component" value="Unassembled WGS sequence"/>
</dbReference>
<gene>
    <name evidence="2" type="ORF">VOI36_38525</name>
</gene>
<reference evidence="2 3" key="1">
    <citation type="submission" date="2024-05" db="EMBL/GenBank/DDBJ databases">
        <title>Burkholderia sp. Nov. a novel bacteria isolated from rhizosphere soil of Camellia sinensis.</title>
        <authorList>
            <person name="Dong Y."/>
        </authorList>
    </citation>
    <scope>NUCLEOTIDE SEQUENCE [LARGE SCALE GENOMIC DNA]</scope>
    <source>
        <strain evidence="2 3">GS2Y</strain>
    </source>
</reference>
<comment type="caution">
    <text evidence="2">The sequence shown here is derived from an EMBL/GenBank/DDBJ whole genome shotgun (WGS) entry which is preliminary data.</text>
</comment>
<dbReference type="InterPro" id="IPR027444">
    <property type="entry name" value="H-NS_C_dom"/>
</dbReference>
<dbReference type="Gene3D" id="4.10.430.30">
    <property type="match status" value="1"/>
</dbReference>
<dbReference type="Pfam" id="PF00816">
    <property type="entry name" value="Histone_HNS"/>
    <property type="match status" value="1"/>
</dbReference>
<name>A0ABU9WUP5_9BURK</name>
<accession>A0ABU9WUP5</accession>
<keyword evidence="3" id="KW-1185">Reference proteome</keyword>
<dbReference type="SUPFAM" id="SSF81273">
    <property type="entry name" value="H-NS histone-like proteins"/>
    <property type="match status" value="1"/>
</dbReference>
<organism evidence="2 3">
    <name type="scientific">Burkholderia theae</name>
    <dbReference type="NCBI Taxonomy" id="3143496"/>
    <lineage>
        <taxon>Bacteria</taxon>
        <taxon>Pseudomonadati</taxon>
        <taxon>Pseudomonadota</taxon>
        <taxon>Betaproteobacteria</taxon>
        <taxon>Burkholderiales</taxon>
        <taxon>Burkholderiaceae</taxon>
        <taxon>Burkholderia</taxon>
    </lineage>
</organism>